<dbReference type="InterPro" id="IPR046341">
    <property type="entry name" value="SET_dom_sf"/>
</dbReference>
<proteinExistence type="predicted"/>
<name>A0A7T8QWV9_CALRO</name>
<dbReference type="Proteomes" id="UP000595437">
    <property type="component" value="Chromosome 2"/>
</dbReference>
<evidence type="ECO:0000313" key="2">
    <source>
        <dbReference type="Proteomes" id="UP000595437"/>
    </source>
</evidence>
<dbReference type="OrthoDB" id="16628at2759"/>
<gene>
    <name evidence="1" type="ORF">FKW44_003293</name>
</gene>
<dbReference type="AlphaFoldDB" id="A0A7T8QWV9"/>
<reference evidence="2" key="1">
    <citation type="submission" date="2021-01" db="EMBL/GenBank/DDBJ databases">
        <title>Caligus Genome Assembly.</title>
        <authorList>
            <person name="Gallardo-Escarate C."/>
        </authorList>
    </citation>
    <scope>NUCLEOTIDE SEQUENCE [LARGE SCALE GENOMIC DNA]</scope>
</reference>
<feature type="non-terminal residue" evidence="1">
    <location>
        <position position="1"/>
    </location>
</feature>
<keyword evidence="2" id="KW-1185">Reference proteome</keyword>
<feature type="non-terminal residue" evidence="1">
    <location>
        <position position="76"/>
    </location>
</feature>
<evidence type="ECO:0000313" key="1">
    <source>
        <dbReference type="EMBL" id="QQP58085.1"/>
    </source>
</evidence>
<sequence length="76" mass="8857">RHCSSQPVAYYGGIWETYEEPYFTPNMTEAMKEDKHKNLMSFNDTHSIDVTPEMSFLTNYLSTLGHKANHHFLSDN</sequence>
<protein>
    <submittedName>
        <fullName evidence="1">Uncharacterized protein</fullName>
    </submittedName>
</protein>
<dbReference type="Gene3D" id="2.170.270.10">
    <property type="entry name" value="SET domain"/>
    <property type="match status" value="1"/>
</dbReference>
<organism evidence="1 2">
    <name type="scientific">Caligus rogercresseyi</name>
    <name type="common">Sea louse</name>
    <dbReference type="NCBI Taxonomy" id="217165"/>
    <lineage>
        <taxon>Eukaryota</taxon>
        <taxon>Metazoa</taxon>
        <taxon>Ecdysozoa</taxon>
        <taxon>Arthropoda</taxon>
        <taxon>Crustacea</taxon>
        <taxon>Multicrustacea</taxon>
        <taxon>Hexanauplia</taxon>
        <taxon>Copepoda</taxon>
        <taxon>Siphonostomatoida</taxon>
        <taxon>Caligidae</taxon>
        <taxon>Caligus</taxon>
    </lineage>
</organism>
<dbReference type="EMBL" id="CP045891">
    <property type="protein sequence ID" value="QQP58085.1"/>
    <property type="molecule type" value="Genomic_DNA"/>
</dbReference>
<accession>A0A7T8QWV9</accession>